<dbReference type="InterPro" id="IPR044230">
    <property type="entry name" value="GTF3C4"/>
</dbReference>
<feature type="domain" description="Transcription factor IIIC putative zinc-finger" evidence="2">
    <location>
        <begin position="759"/>
        <end position="884"/>
    </location>
</feature>
<gene>
    <name evidence="3" type="ORF">C8J55DRAFT_514830</name>
</gene>
<dbReference type="GO" id="GO:0004402">
    <property type="term" value="F:histone acetyltransferase activity"/>
    <property type="evidence" value="ECO:0007669"/>
    <property type="project" value="InterPro"/>
</dbReference>
<dbReference type="InterPro" id="IPR024764">
    <property type="entry name" value="TFIIIC_Znf"/>
</dbReference>
<protein>
    <submittedName>
        <fullName evidence="3">Zinc-finger of transcription factor IIIC complex-domain-containing protein</fullName>
    </submittedName>
</protein>
<evidence type="ECO:0000313" key="4">
    <source>
        <dbReference type="Proteomes" id="UP001150238"/>
    </source>
</evidence>
<organism evidence="3 4">
    <name type="scientific">Lentinula lateritia</name>
    <dbReference type="NCBI Taxonomy" id="40482"/>
    <lineage>
        <taxon>Eukaryota</taxon>
        <taxon>Fungi</taxon>
        <taxon>Dikarya</taxon>
        <taxon>Basidiomycota</taxon>
        <taxon>Agaricomycotina</taxon>
        <taxon>Agaricomycetes</taxon>
        <taxon>Agaricomycetidae</taxon>
        <taxon>Agaricales</taxon>
        <taxon>Marasmiineae</taxon>
        <taxon>Omphalotaceae</taxon>
        <taxon>Lentinula</taxon>
    </lineage>
</organism>
<dbReference type="PANTHER" id="PTHR15496">
    <property type="entry name" value="GENERAL TRANSCRIPTION FACTOR 3C POLYPEPTIDE 4 FAMILY"/>
    <property type="match status" value="1"/>
</dbReference>
<feature type="domain" description="Transcription factor IIIC 90kDa subunit N-terminal" evidence="1">
    <location>
        <begin position="26"/>
        <end position="374"/>
    </location>
</feature>
<reference evidence="3" key="1">
    <citation type="submission" date="2022-08" db="EMBL/GenBank/DDBJ databases">
        <authorList>
            <consortium name="DOE Joint Genome Institute"/>
            <person name="Min B."/>
            <person name="Riley R."/>
            <person name="Sierra-Patev S."/>
            <person name="Naranjo-Ortiz M."/>
            <person name="Looney B."/>
            <person name="Konkel Z."/>
            <person name="Slot J.C."/>
            <person name="Sakamoto Y."/>
            <person name="Steenwyk J.L."/>
            <person name="Rokas A."/>
            <person name="Carro J."/>
            <person name="Camarero S."/>
            <person name="Ferreira P."/>
            <person name="Molpeceres G."/>
            <person name="Ruiz-Duenas F.J."/>
            <person name="Serrano A."/>
            <person name="Henrissat B."/>
            <person name="Drula E."/>
            <person name="Hughes K.W."/>
            <person name="Mata J.L."/>
            <person name="Ishikawa N.K."/>
            <person name="Vargas-Isla R."/>
            <person name="Ushijima S."/>
            <person name="Smith C.A."/>
            <person name="Ahrendt S."/>
            <person name="Andreopoulos W."/>
            <person name="He G."/>
            <person name="Labutti K."/>
            <person name="Lipzen A."/>
            <person name="Ng V."/>
            <person name="Sandor L."/>
            <person name="Barry K."/>
            <person name="Martinez A.T."/>
            <person name="Xiao Y."/>
            <person name="Gibbons J.G."/>
            <person name="Terashima K."/>
            <person name="Hibbett D.S."/>
            <person name="Grigoriev I.V."/>
        </authorList>
    </citation>
    <scope>NUCLEOTIDE SEQUENCE</scope>
    <source>
        <strain evidence="3">Sp2 HRB7682 ss15</strain>
    </source>
</reference>
<sequence length="888" mass="97184">MGSSTIYTSLNVPTVITSPSVNCLQWSEDGQAFFTSKSAVYIMTPEHGINFDVDSVLKSSVDEDTDENPLSGWFRTMIAIDKTDACRWTDYSQDWSATSLGSMDISVWAITLSPSQLTPDAGCILAILSSNMDLTLWIAGKNALKGEWKKITCVTTMLLDHFMKDTSLSATANTLAAQVLCIDWSSQPNFALSPAPGLDNSFLVCGNRAGTLLFIRHADESKDKISLEYKLTVTDRWILQVAFSKWILVQPLTCIALVAYSTPDGTIGFIRVTQTLQQTSKQTSFALPFTMSTTFEQLETKVLDTRKGALTALKWVDVSGRLPILAYTRPGTVHLWSPSDPSPFSISHPTSTTTLYHPPWSGVQTLMLKTPKQHSIDSSPLHQSTGMQYISARDALVLCLVDGSFHVVYGIAGVACSVPILDYEDVAATGVRTTNVGTAAVAVVDRPRSLKSESLSTTARGVFVRIERAAAGSGSNSAGVGGGAGTFADAMRTSGMVCYDGGLGTVMWIHEPTRPADLSYKHDAKHNSILTVTRLWDGEDSDENVLGALERVLSDSQLGPAPLHHLRPIFFHLRQRARLARLHDRLLEILEIGDNEGGTEQPHQNTINAYQDPMNIHLDLRNSLKRHLFGHEQLMRLRMRLSLTDFAWKLSSLDIIKQSQYGAIAQRLLAQISHQNLEVVIKHLIGVINVLGRVSSGSRAIAPNIPFILRLILQTSLPSSSPSSISSSSPPSPEDLRLIAEGQKLLEAVNGVLPQGHTNNHLSLSEICPACGVEVPFQNIINAACENGHTWSRCSITTFILSTAHVRTCIGCTRKAFLPPVWEEFKEHGEHIERGGGDHAEHQGQEKNLFTKHSSLLPNAVSESWFVEELLEAVHRCLFCGNAFVSVL</sequence>
<dbReference type="SUPFAM" id="SSF50978">
    <property type="entry name" value="WD40 repeat-like"/>
    <property type="match status" value="1"/>
</dbReference>
<name>A0A9W9DP07_9AGAR</name>
<dbReference type="GO" id="GO:0000127">
    <property type="term" value="C:transcription factor TFIIIC complex"/>
    <property type="evidence" value="ECO:0007669"/>
    <property type="project" value="InterPro"/>
</dbReference>
<proteinExistence type="predicted"/>
<dbReference type="PANTHER" id="PTHR15496:SF2">
    <property type="entry name" value="GENERAL TRANSCRIPTION FACTOR 3C POLYPEPTIDE 4"/>
    <property type="match status" value="1"/>
</dbReference>
<dbReference type="AlphaFoldDB" id="A0A9W9DP07"/>
<keyword evidence="3" id="KW-0862">Zinc</keyword>
<dbReference type="InterPro" id="IPR024761">
    <property type="entry name" value="TFIIIC_delta_N"/>
</dbReference>
<dbReference type="GO" id="GO:0006384">
    <property type="term" value="P:transcription initiation at RNA polymerase III promoter"/>
    <property type="evidence" value="ECO:0007669"/>
    <property type="project" value="InterPro"/>
</dbReference>
<keyword evidence="3" id="KW-0479">Metal-binding</keyword>
<keyword evidence="3" id="KW-0863">Zinc-finger</keyword>
<accession>A0A9W9DP07</accession>
<evidence type="ECO:0000259" key="2">
    <source>
        <dbReference type="Pfam" id="PF12660"/>
    </source>
</evidence>
<dbReference type="Proteomes" id="UP001150238">
    <property type="component" value="Unassembled WGS sequence"/>
</dbReference>
<dbReference type="EMBL" id="JANVFS010000017">
    <property type="protein sequence ID" value="KAJ4478742.1"/>
    <property type="molecule type" value="Genomic_DNA"/>
</dbReference>
<dbReference type="InterPro" id="IPR036322">
    <property type="entry name" value="WD40_repeat_dom_sf"/>
</dbReference>
<dbReference type="Pfam" id="PF12657">
    <property type="entry name" value="TFIIIC_delta"/>
    <property type="match status" value="1"/>
</dbReference>
<reference evidence="3" key="2">
    <citation type="journal article" date="2023" name="Proc. Natl. Acad. Sci. U.S.A.">
        <title>A global phylogenomic analysis of the shiitake genus Lentinula.</title>
        <authorList>
            <person name="Sierra-Patev S."/>
            <person name="Min B."/>
            <person name="Naranjo-Ortiz M."/>
            <person name="Looney B."/>
            <person name="Konkel Z."/>
            <person name="Slot J.C."/>
            <person name="Sakamoto Y."/>
            <person name="Steenwyk J.L."/>
            <person name="Rokas A."/>
            <person name="Carro J."/>
            <person name="Camarero S."/>
            <person name="Ferreira P."/>
            <person name="Molpeceres G."/>
            <person name="Ruiz-Duenas F.J."/>
            <person name="Serrano A."/>
            <person name="Henrissat B."/>
            <person name="Drula E."/>
            <person name="Hughes K.W."/>
            <person name="Mata J.L."/>
            <person name="Ishikawa N.K."/>
            <person name="Vargas-Isla R."/>
            <person name="Ushijima S."/>
            <person name="Smith C.A."/>
            <person name="Donoghue J."/>
            <person name="Ahrendt S."/>
            <person name="Andreopoulos W."/>
            <person name="He G."/>
            <person name="LaButti K."/>
            <person name="Lipzen A."/>
            <person name="Ng V."/>
            <person name="Riley R."/>
            <person name="Sandor L."/>
            <person name="Barry K."/>
            <person name="Martinez A.T."/>
            <person name="Xiao Y."/>
            <person name="Gibbons J.G."/>
            <person name="Terashima K."/>
            <person name="Grigoriev I.V."/>
            <person name="Hibbett D."/>
        </authorList>
    </citation>
    <scope>NUCLEOTIDE SEQUENCE</scope>
    <source>
        <strain evidence="3">Sp2 HRB7682 ss15</strain>
    </source>
</reference>
<dbReference type="GO" id="GO:0008270">
    <property type="term" value="F:zinc ion binding"/>
    <property type="evidence" value="ECO:0007669"/>
    <property type="project" value="UniProtKB-KW"/>
</dbReference>
<evidence type="ECO:0000259" key="1">
    <source>
        <dbReference type="Pfam" id="PF12657"/>
    </source>
</evidence>
<comment type="caution">
    <text evidence="3">The sequence shown here is derived from an EMBL/GenBank/DDBJ whole genome shotgun (WGS) entry which is preliminary data.</text>
</comment>
<dbReference type="Pfam" id="PF12660">
    <property type="entry name" value="zf-TFIIIC"/>
    <property type="match status" value="1"/>
</dbReference>
<evidence type="ECO:0000313" key="3">
    <source>
        <dbReference type="EMBL" id="KAJ4478742.1"/>
    </source>
</evidence>